<dbReference type="OrthoDB" id="3256058at2759"/>
<accession>A0A165N123</accession>
<feature type="non-terminal residue" evidence="2">
    <location>
        <position position="1"/>
    </location>
</feature>
<evidence type="ECO:0000313" key="3">
    <source>
        <dbReference type="Proteomes" id="UP000077266"/>
    </source>
</evidence>
<keyword evidence="3" id="KW-1185">Reference proteome</keyword>
<proteinExistence type="predicted"/>
<dbReference type="Proteomes" id="UP000077266">
    <property type="component" value="Unassembled WGS sequence"/>
</dbReference>
<evidence type="ECO:0000256" key="1">
    <source>
        <dbReference type="SAM" id="MobiDB-lite"/>
    </source>
</evidence>
<reference evidence="2 3" key="1">
    <citation type="journal article" date="2016" name="Mol. Biol. Evol.">
        <title>Comparative Genomics of Early-Diverging Mushroom-Forming Fungi Provides Insights into the Origins of Lignocellulose Decay Capabilities.</title>
        <authorList>
            <person name="Nagy L.G."/>
            <person name="Riley R."/>
            <person name="Tritt A."/>
            <person name="Adam C."/>
            <person name="Daum C."/>
            <person name="Floudas D."/>
            <person name="Sun H."/>
            <person name="Yadav J.S."/>
            <person name="Pangilinan J."/>
            <person name="Larsson K.H."/>
            <person name="Matsuura K."/>
            <person name="Barry K."/>
            <person name="Labutti K."/>
            <person name="Kuo R."/>
            <person name="Ohm R.A."/>
            <person name="Bhattacharya S.S."/>
            <person name="Shirouzu T."/>
            <person name="Yoshinaga Y."/>
            <person name="Martin F.M."/>
            <person name="Grigoriev I.V."/>
            <person name="Hibbett D.S."/>
        </authorList>
    </citation>
    <scope>NUCLEOTIDE SEQUENCE [LARGE SCALE GENOMIC DNA]</scope>
    <source>
        <strain evidence="2 3">HHB12029</strain>
    </source>
</reference>
<sequence>ELKRRVKKASPLGDSDEDTAIRNERARLGKELLSWRRTRDKLLPPDTPEFAHPEDDDWAVEREQLYLPSQYPEQKRKTLDLDQLAAKERLVREAEAEMALVELCMAIRTFGVSVSYKHAEITGQARSTRAQQQLVKALDIRNKYARVYRFHYGRLVKLGMPENDGRFQKLTDADLKSYNSTRDAQQLGSSKRSESWIWYGGMDGSSIKDDDKKRLDAMIDDDLRVFYFRTKAHYERWGEEGEILREDFKRLIKSHDAMEKVWLALS</sequence>
<organism evidence="2 3">
    <name type="scientific">Exidia glandulosa HHB12029</name>
    <dbReference type="NCBI Taxonomy" id="1314781"/>
    <lineage>
        <taxon>Eukaryota</taxon>
        <taxon>Fungi</taxon>
        <taxon>Dikarya</taxon>
        <taxon>Basidiomycota</taxon>
        <taxon>Agaricomycotina</taxon>
        <taxon>Agaricomycetes</taxon>
        <taxon>Auriculariales</taxon>
        <taxon>Exidiaceae</taxon>
        <taxon>Exidia</taxon>
    </lineage>
</organism>
<feature type="non-terminal residue" evidence="2">
    <location>
        <position position="266"/>
    </location>
</feature>
<dbReference type="EMBL" id="KV425904">
    <property type="protein sequence ID" value="KZW00058.1"/>
    <property type="molecule type" value="Genomic_DNA"/>
</dbReference>
<protein>
    <submittedName>
        <fullName evidence="2">Uncharacterized protein</fullName>
    </submittedName>
</protein>
<name>A0A165N123_EXIGL</name>
<dbReference type="STRING" id="1314781.A0A165N123"/>
<gene>
    <name evidence="2" type="ORF">EXIGLDRAFT_597626</name>
</gene>
<evidence type="ECO:0000313" key="2">
    <source>
        <dbReference type="EMBL" id="KZW00058.1"/>
    </source>
</evidence>
<dbReference type="AlphaFoldDB" id="A0A165N123"/>
<feature type="region of interest" description="Disordered" evidence="1">
    <location>
        <begin position="1"/>
        <end position="20"/>
    </location>
</feature>
<dbReference type="InParanoid" id="A0A165N123"/>